<comment type="pathway">
    <text evidence="4">Amino-acid biosynthesis; L-lysine biosynthesis via AAA pathway; L-alpha-aminoadipate from 2-oxoglutarate: step 3/5.</text>
</comment>
<protein>
    <recommendedName>
        <fullName evidence="7">Homoaconitase, mitochondrial</fullName>
        <ecNumber evidence="6">4.2.1.36</ecNumber>
    </recommendedName>
    <alternativeName>
        <fullName evidence="17">Homoaconitate hydratase</fullName>
    </alternativeName>
</protein>
<evidence type="ECO:0000313" key="21">
    <source>
        <dbReference type="Proteomes" id="UP000054560"/>
    </source>
</evidence>
<proteinExistence type="inferred from homology"/>
<dbReference type="STRING" id="667725.A0A0L0G8W1"/>
<dbReference type="OrthoDB" id="10262323at2759"/>
<dbReference type="GO" id="GO:0004409">
    <property type="term" value="F:homoaconitate hydratase activity"/>
    <property type="evidence" value="ECO:0007669"/>
    <property type="project" value="UniProtKB-EC"/>
</dbReference>
<keyword evidence="15" id="KW-0456">Lyase</keyword>
<name>A0A0L0G8W1_9EUKA</name>
<keyword evidence="11" id="KW-0408">Iron</keyword>
<evidence type="ECO:0000256" key="14">
    <source>
        <dbReference type="ARBA" id="ARBA00023154"/>
    </source>
</evidence>
<evidence type="ECO:0000259" key="18">
    <source>
        <dbReference type="Pfam" id="PF00330"/>
    </source>
</evidence>
<dbReference type="Proteomes" id="UP000054560">
    <property type="component" value="Unassembled WGS sequence"/>
</dbReference>
<dbReference type="InterPro" id="IPR000573">
    <property type="entry name" value="AconitaseA/IPMdHydase_ssu_swvl"/>
</dbReference>
<dbReference type="SUPFAM" id="SSF52016">
    <property type="entry name" value="LeuD/IlvD-like"/>
    <property type="match status" value="1"/>
</dbReference>
<dbReference type="Pfam" id="PF00694">
    <property type="entry name" value="Aconitase_C"/>
    <property type="match status" value="1"/>
</dbReference>
<dbReference type="InterPro" id="IPR004418">
    <property type="entry name" value="Homoaconitase_mito"/>
</dbReference>
<evidence type="ECO:0000313" key="20">
    <source>
        <dbReference type="EMBL" id="KNC85440.1"/>
    </source>
</evidence>
<dbReference type="InterPro" id="IPR015928">
    <property type="entry name" value="Aconitase/3IPM_dehydase_swvl"/>
</dbReference>
<reference evidence="20 21" key="1">
    <citation type="submission" date="2011-02" db="EMBL/GenBank/DDBJ databases">
        <title>The Genome Sequence of Sphaeroforma arctica JP610.</title>
        <authorList>
            <consortium name="The Broad Institute Genome Sequencing Platform"/>
            <person name="Russ C."/>
            <person name="Cuomo C."/>
            <person name="Young S.K."/>
            <person name="Zeng Q."/>
            <person name="Gargeya S."/>
            <person name="Alvarado L."/>
            <person name="Berlin A."/>
            <person name="Chapman S.B."/>
            <person name="Chen Z."/>
            <person name="Freedman E."/>
            <person name="Gellesch M."/>
            <person name="Goldberg J."/>
            <person name="Griggs A."/>
            <person name="Gujja S."/>
            <person name="Heilman E."/>
            <person name="Heiman D."/>
            <person name="Howarth C."/>
            <person name="Mehta T."/>
            <person name="Neiman D."/>
            <person name="Pearson M."/>
            <person name="Roberts A."/>
            <person name="Saif S."/>
            <person name="Shea T."/>
            <person name="Shenoy N."/>
            <person name="Sisk P."/>
            <person name="Stolte C."/>
            <person name="Sykes S."/>
            <person name="White J."/>
            <person name="Yandava C."/>
            <person name="Burger G."/>
            <person name="Gray M.W."/>
            <person name="Holland P.W.H."/>
            <person name="King N."/>
            <person name="Lang F.B.F."/>
            <person name="Roger A.J."/>
            <person name="Ruiz-Trillo I."/>
            <person name="Haas B."/>
            <person name="Nusbaum C."/>
            <person name="Birren B."/>
        </authorList>
    </citation>
    <scope>NUCLEOTIDE SEQUENCE [LARGE SCALE GENOMIC DNA]</scope>
    <source>
        <strain evidence="20 21">JP610</strain>
    </source>
</reference>
<evidence type="ECO:0000256" key="7">
    <source>
        <dbReference type="ARBA" id="ARBA00021560"/>
    </source>
</evidence>
<comment type="subcellular location">
    <subcellularLocation>
        <location evidence="3">Mitochondrion</location>
    </subcellularLocation>
</comment>
<dbReference type="GO" id="GO:0005739">
    <property type="term" value="C:mitochondrion"/>
    <property type="evidence" value="ECO:0007669"/>
    <property type="project" value="UniProtKB-SubCell"/>
</dbReference>
<dbReference type="Pfam" id="PF00330">
    <property type="entry name" value="Aconitase"/>
    <property type="match status" value="1"/>
</dbReference>
<evidence type="ECO:0000256" key="9">
    <source>
        <dbReference type="ARBA" id="ARBA00022723"/>
    </source>
</evidence>
<dbReference type="PRINTS" id="PR00415">
    <property type="entry name" value="ACONITASE"/>
</dbReference>
<dbReference type="UniPathway" id="UPA00033">
    <property type="reaction ID" value="UER01027"/>
</dbReference>
<evidence type="ECO:0000256" key="3">
    <source>
        <dbReference type="ARBA" id="ARBA00004173"/>
    </source>
</evidence>
<dbReference type="NCBIfam" id="TIGR00139">
    <property type="entry name" value="h_aconitase"/>
    <property type="match status" value="1"/>
</dbReference>
<keyword evidence="9" id="KW-0479">Metal-binding</keyword>
<dbReference type="EMBL" id="KQ241702">
    <property type="protein sequence ID" value="KNC85440.1"/>
    <property type="molecule type" value="Genomic_DNA"/>
</dbReference>
<dbReference type="EC" id="4.2.1.36" evidence="6"/>
<dbReference type="PANTHER" id="PTHR43822">
    <property type="entry name" value="HOMOACONITASE, MITOCHONDRIAL-RELATED"/>
    <property type="match status" value="1"/>
</dbReference>
<evidence type="ECO:0000256" key="12">
    <source>
        <dbReference type="ARBA" id="ARBA00023014"/>
    </source>
</evidence>
<keyword evidence="8" id="KW-0028">Amino-acid biosynthesis</keyword>
<gene>
    <name evidence="20" type="ORF">SARC_02390</name>
</gene>
<keyword evidence="21" id="KW-1185">Reference proteome</keyword>
<dbReference type="InterPro" id="IPR015931">
    <property type="entry name" value="Acnase/IPM_dHydase_lsu_aba_1/3"/>
</dbReference>
<dbReference type="Gene3D" id="3.20.19.10">
    <property type="entry name" value="Aconitase, domain 4"/>
    <property type="match status" value="1"/>
</dbReference>
<dbReference type="eggNOG" id="KOG0453">
    <property type="taxonomic scope" value="Eukaryota"/>
</dbReference>
<dbReference type="AlphaFoldDB" id="A0A0L0G8W1"/>
<comment type="catalytic activity">
    <reaction evidence="16">
        <text>(2R,3S)-homoisocitrate = cis-homoaconitate + H2O</text>
        <dbReference type="Rhea" id="RHEA:15485"/>
        <dbReference type="ChEBI" id="CHEBI:15377"/>
        <dbReference type="ChEBI" id="CHEBI:15404"/>
        <dbReference type="ChEBI" id="CHEBI:58174"/>
        <dbReference type="EC" id="4.2.1.36"/>
    </reaction>
</comment>
<comment type="similarity">
    <text evidence="5">Belongs to the aconitase/IPM isomerase family.</text>
</comment>
<evidence type="ECO:0000256" key="8">
    <source>
        <dbReference type="ARBA" id="ARBA00022605"/>
    </source>
</evidence>
<keyword evidence="10" id="KW-0809">Transit peptide</keyword>
<dbReference type="InterPro" id="IPR036008">
    <property type="entry name" value="Aconitase_4Fe-4S_dom"/>
</dbReference>
<accession>A0A0L0G8W1</accession>
<evidence type="ECO:0000256" key="11">
    <source>
        <dbReference type="ARBA" id="ARBA00023004"/>
    </source>
</evidence>
<dbReference type="Gene3D" id="3.30.499.10">
    <property type="entry name" value="Aconitase, domain 3"/>
    <property type="match status" value="2"/>
</dbReference>
<dbReference type="GO" id="GO:0019878">
    <property type="term" value="P:lysine biosynthetic process via aminoadipic acid"/>
    <property type="evidence" value="ECO:0007669"/>
    <property type="project" value="UniProtKB-UniPathway"/>
</dbReference>
<organism evidence="20 21">
    <name type="scientific">Sphaeroforma arctica JP610</name>
    <dbReference type="NCBI Taxonomy" id="667725"/>
    <lineage>
        <taxon>Eukaryota</taxon>
        <taxon>Ichthyosporea</taxon>
        <taxon>Ichthyophonida</taxon>
        <taxon>Sphaeroforma</taxon>
    </lineage>
</organism>
<evidence type="ECO:0000256" key="16">
    <source>
        <dbReference type="ARBA" id="ARBA00029338"/>
    </source>
</evidence>
<keyword evidence="13" id="KW-0496">Mitochondrion</keyword>
<sequence length="688" mass="73585">MVFPRSHQALQSCRAWTRGFHSTSIHNGQNYVEKIAQTCAVGLEEGAIVKSGDFVSICPTYVMTHDNTAAVMKKFNELKVSKMSNPSQVVNTLDHNVQDKSDANLKKYADIQAFAKGHGVDFYPAGRGIGHQVMCEEGYVTPYAMVVASDSHSNMYGGLGALGTPVVRTDAAAIWATSRTWWQVPKVTKVQLEGKLNGGVTGKDLIITLCGHFNKDEVLNHAVEFTGPGVTALSVDDRLTLANMTTEWGALAGVFAPDSATFEWLEKRTRFVALRGPAGVPSDKTTSGEWTHPRLNETAIQAIRERAPAMAADADAHYDQVITIDLSTVSPHISGPNHVKVMSPISEMMKEKKKVHKAYLVSCVNSRASDIAAAAAVVRGKQIHEDVDFYVAAASSEVEAAVTDSGDWQSLMDAGAKALPPGCGPCIGLGAGLLEDGEVGISATNRNFKGRMGSRNAEAYLASPAVVASSALAGYITSSPEMEGAQYGELVATLEKSQKVATETPSVTIDPAFPASMTGNILFCHQDNINTDGIYPGKYTYREDISPEDMAKVAMENYDTGFQGLVQQGDILVGGFNFGSGSSREQAATCLKYAGIQLLIAGSFSETFKRNALNNGVLVIEIPELVSDLRSSLGESKNTARTPEAANISFANSTIKYGSKTYTFSPVGAVAQELILVGGLENWVKKQI</sequence>
<feature type="domain" description="Aconitase/3-isopropylmalate dehydratase large subunit alpha/beta/alpha" evidence="18">
    <location>
        <begin position="51"/>
        <end position="474"/>
    </location>
</feature>
<dbReference type="GO" id="GO:0046872">
    <property type="term" value="F:metal ion binding"/>
    <property type="evidence" value="ECO:0007669"/>
    <property type="project" value="UniProtKB-KW"/>
</dbReference>
<comment type="cofactor">
    <cofactor evidence="1">
        <name>[4Fe-4S] cluster</name>
        <dbReference type="ChEBI" id="CHEBI:49883"/>
    </cofactor>
</comment>
<dbReference type="GeneID" id="25902894"/>
<evidence type="ECO:0000256" key="10">
    <source>
        <dbReference type="ARBA" id="ARBA00022946"/>
    </source>
</evidence>
<evidence type="ECO:0000256" key="15">
    <source>
        <dbReference type="ARBA" id="ARBA00023239"/>
    </source>
</evidence>
<evidence type="ECO:0000256" key="2">
    <source>
        <dbReference type="ARBA" id="ARBA00003422"/>
    </source>
</evidence>
<dbReference type="InterPro" id="IPR050067">
    <property type="entry name" value="IPM_dehydratase_rel_enz"/>
</dbReference>
<dbReference type="SUPFAM" id="SSF53732">
    <property type="entry name" value="Aconitase iron-sulfur domain"/>
    <property type="match status" value="1"/>
</dbReference>
<evidence type="ECO:0000256" key="17">
    <source>
        <dbReference type="ARBA" id="ARBA00032706"/>
    </source>
</evidence>
<dbReference type="GO" id="GO:0051539">
    <property type="term" value="F:4 iron, 4 sulfur cluster binding"/>
    <property type="evidence" value="ECO:0007669"/>
    <property type="project" value="InterPro"/>
</dbReference>
<comment type="function">
    <text evidence="2">Catalyzes the reversible hydration of cis-homoaconitate to (2R,3S)-homoisocitrate, a step in the alpha-aminoadipate pathway for lysine biosynthesis.</text>
</comment>
<evidence type="ECO:0000256" key="13">
    <source>
        <dbReference type="ARBA" id="ARBA00023128"/>
    </source>
</evidence>
<keyword evidence="12" id="KW-0411">Iron-sulfur</keyword>
<evidence type="ECO:0000256" key="1">
    <source>
        <dbReference type="ARBA" id="ARBA00001966"/>
    </source>
</evidence>
<dbReference type="InterPro" id="IPR001030">
    <property type="entry name" value="Acoase/IPM_deHydtase_lsu_aba"/>
</dbReference>
<keyword evidence="14" id="KW-0457">Lysine biosynthesis</keyword>
<feature type="domain" description="Aconitase A/isopropylmalate dehydratase small subunit swivel" evidence="19">
    <location>
        <begin position="501"/>
        <end position="624"/>
    </location>
</feature>
<dbReference type="PANTHER" id="PTHR43822:SF2">
    <property type="entry name" value="HOMOACONITASE, MITOCHONDRIAL"/>
    <property type="match status" value="1"/>
</dbReference>
<evidence type="ECO:0000256" key="5">
    <source>
        <dbReference type="ARBA" id="ARBA00007185"/>
    </source>
</evidence>
<evidence type="ECO:0000259" key="19">
    <source>
        <dbReference type="Pfam" id="PF00694"/>
    </source>
</evidence>
<evidence type="ECO:0000256" key="6">
    <source>
        <dbReference type="ARBA" id="ARBA00012022"/>
    </source>
</evidence>
<dbReference type="RefSeq" id="XP_014159342.1">
    <property type="nucleotide sequence ID" value="XM_014303867.1"/>
</dbReference>
<evidence type="ECO:0000256" key="4">
    <source>
        <dbReference type="ARBA" id="ARBA00005106"/>
    </source>
</evidence>